<dbReference type="Pfam" id="PF02463">
    <property type="entry name" value="SMC_N"/>
    <property type="match status" value="1"/>
</dbReference>
<sequence length="1111" mass="127557">MTSTIFTTKKRTLDSLNNNNDNNNDMVPLSHENELPSNKSKRRHYMVAPMTQFPDTVDASQQASQGNLIELSPAGYIKKIVLWNFMCHEHFELELGPRLNFIVGNNGSGKSAILTAITVGLGARAMDTNRGNSLKDLIREGCHSTKVRLHLDNSNHGAYYQGTFGNEIIIERIIKNDGTSNFSLKSEAGKEISSKKKDVQAAVDFFSVPISNPMCFLSQDAARSFLTASTSNEKYNHFMKGTLLQDINNNLEQAKSISKAAQENMALHLDNLNNLKEEYEDAKKLIRELSETTDLNQRKRILQGKSLWLDVEQNNRACQSLKDEVSVYENKIENTKAKMQSKQERIDRISVDKSAIEKEIEDKLLFVAERDSEHQEARDALRNFRSRYETERQNQAEAESSIRQCEQKIQALGHQISRLEEEMRGEMGGDKEQMRQEIVTMEKHHEHLKNVINALSLNIQDLQNDERRIVQERNLEMQDLENDVSRKKNELREMSRGSKNFLNNFDDKMIQLLETIKKRENEFESPPVGPIGSLITVKKGFEKWTRPIQRAITSTLSSFVVKSHKDNSLFREIAKSCRIRANFPVITYNLTSFDYSNGKANCKYPTIVDALEFANSEIECLVVDQNRIEKIVLVEDRDEARMLLRQQPRNVGMTLALRDHRSGYQIAGSYRLDTVTYQDIIRMRVGSTSEDGINYIRDLIEQEAREVQSIRDNYNEKLSQVRLEIYTADKEHKDLKRQLKDTSNKITELKINVGKEIDTGTLTSKVNEKKTQEQAIIGYKAALEGLGLKIEQLMQESGPLKEKFDSSKAALLAAQCELQELREDINNRHSRVDKLHDDIKHYEGKLSSYHEVIVKTKENIKTLESGISGQRLEAQQFCSEEQLKDADVPNDQEKIKDELNKITRLMQKAERRMGLPQEKVLEIYEKSRDKYREGQEKFLQMDGALEQLYNSIQVRLQNLQAAQRTTCLDADLDFRASLKVRNFNGNLSFITHSKRLEIFILTPNDEKARNVDTLSGGEKSFSQMALLLATWKPMRSRIIALDEFDVFMDQVNRQIGTKLILNKLKDIARTQTIIITPQDIGKIADINSEGVNVHRMKDPQRHNNSNFYNNS</sequence>
<keyword evidence="11" id="KW-0539">Nucleus</keyword>
<evidence type="ECO:0000313" key="15">
    <source>
        <dbReference type="EMBL" id="GCE98741.1"/>
    </source>
</evidence>
<dbReference type="GO" id="GO:0003697">
    <property type="term" value="F:single-stranded DNA binding"/>
    <property type="evidence" value="ECO:0007669"/>
    <property type="project" value="TreeGrafter"/>
</dbReference>
<accession>A0A4C2E461</accession>
<evidence type="ECO:0000256" key="11">
    <source>
        <dbReference type="ARBA" id="ARBA00023242"/>
    </source>
</evidence>
<evidence type="ECO:0000256" key="6">
    <source>
        <dbReference type="ARBA" id="ARBA00022763"/>
    </source>
</evidence>
<keyword evidence="10" id="KW-0234">DNA repair</keyword>
<keyword evidence="9" id="KW-0233">DNA recombination</keyword>
<dbReference type="GO" id="GO:0003684">
    <property type="term" value="F:damaged DNA binding"/>
    <property type="evidence" value="ECO:0007669"/>
    <property type="project" value="TreeGrafter"/>
</dbReference>
<organism evidence="15 16">
    <name type="scientific">Zygosaccharomyces mellis</name>
    <dbReference type="NCBI Taxonomy" id="42258"/>
    <lineage>
        <taxon>Eukaryota</taxon>
        <taxon>Fungi</taxon>
        <taxon>Dikarya</taxon>
        <taxon>Ascomycota</taxon>
        <taxon>Saccharomycotina</taxon>
        <taxon>Saccharomycetes</taxon>
        <taxon>Saccharomycetales</taxon>
        <taxon>Saccharomycetaceae</taxon>
        <taxon>Zygosaccharomyces</taxon>
    </lineage>
</organism>
<dbReference type="GO" id="GO:0030915">
    <property type="term" value="C:Smc5-Smc6 complex"/>
    <property type="evidence" value="ECO:0007669"/>
    <property type="project" value="TreeGrafter"/>
</dbReference>
<dbReference type="GO" id="GO:0000724">
    <property type="term" value="P:double-strand break repair via homologous recombination"/>
    <property type="evidence" value="ECO:0007669"/>
    <property type="project" value="TreeGrafter"/>
</dbReference>
<dbReference type="Proteomes" id="UP000301737">
    <property type="component" value="Unassembled WGS sequence"/>
</dbReference>
<dbReference type="Gene3D" id="3.40.50.300">
    <property type="entry name" value="P-loop containing nucleotide triphosphate hydrolases"/>
    <property type="match status" value="2"/>
</dbReference>
<keyword evidence="16" id="KW-1185">Reference proteome</keyword>
<name>A0A4C2E461_9SACH</name>
<evidence type="ECO:0000256" key="5">
    <source>
        <dbReference type="ARBA" id="ARBA00022741"/>
    </source>
</evidence>
<dbReference type="OrthoDB" id="10265785at2759"/>
<dbReference type="PANTHER" id="PTHR19306">
    <property type="entry name" value="STRUCTURAL MAINTENANCE OF CHROMOSOMES 5,6 SMC5, SMC6"/>
    <property type="match status" value="1"/>
</dbReference>
<keyword evidence="4" id="KW-0158">Chromosome</keyword>
<feature type="domain" description="RecF/RecN/SMC N-terminal" evidence="14">
    <location>
        <begin position="76"/>
        <end position="1077"/>
    </location>
</feature>
<evidence type="ECO:0000256" key="7">
    <source>
        <dbReference type="ARBA" id="ARBA00022840"/>
    </source>
</evidence>
<dbReference type="InterPro" id="IPR003395">
    <property type="entry name" value="RecF/RecN/SMC_N"/>
</dbReference>
<comment type="caution">
    <text evidence="15">The sequence shown here is derived from an EMBL/GenBank/DDBJ whole genome shotgun (WGS) entry which is preliminary data.</text>
</comment>
<comment type="similarity">
    <text evidence="3">Belongs to the SMC family. SMC6 subfamily.</text>
</comment>
<dbReference type="EMBL" id="BIMX01000006">
    <property type="protein sequence ID" value="GCE98741.1"/>
    <property type="molecule type" value="Genomic_DNA"/>
</dbReference>
<dbReference type="GO" id="GO:0007059">
    <property type="term" value="P:chromosome segregation"/>
    <property type="evidence" value="ECO:0007669"/>
    <property type="project" value="UniProtKB-ARBA"/>
</dbReference>
<evidence type="ECO:0000256" key="2">
    <source>
        <dbReference type="ARBA" id="ARBA00004286"/>
    </source>
</evidence>
<comment type="subcellular location">
    <subcellularLocation>
        <location evidence="2">Chromosome</location>
    </subcellularLocation>
    <subcellularLocation>
        <location evidence="1">Nucleus</location>
    </subcellularLocation>
</comment>
<evidence type="ECO:0000259" key="14">
    <source>
        <dbReference type="Pfam" id="PF02463"/>
    </source>
</evidence>
<gene>
    <name evidence="15" type="primary">SMC6</name>
    <name evidence="15" type="ORF">ZYGM_003721</name>
</gene>
<dbReference type="InterPro" id="IPR027417">
    <property type="entry name" value="P-loop_NTPase"/>
</dbReference>
<keyword evidence="6" id="KW-0227">DNA damage</keyword>
<evidence type="ECO:0000256" key="13">
    <source>
        <dbReference type="SAM" id="MobiDB-lite"/>
    </source>
</evidence>
<evidence type="ECO:0000256" key="9">
    <source>
        <dbReference type="ARBA" id="ARBA00023172"/>
    </source>
</evidence>
<feature type="coiled-coil region" evidence="12">
    <location>
        <begin position="244"/>
        <end position="522"/>
    </location>
</feature>
<feature type="coiled-coil region" evidence="12">
    <location>
        <begin position="804"/>
        <end position="838"/>
    </location>
</feature>
<keyword evidence="5" id="KW-0547">Nucleotide-binding</keyword>
<feature type="coiled-coil region" evidence="12">
    <location>
        <begin position="697"/>
        <end position="752"/>
    </location>
</feature>
<keyword evidence="8 12" id="KW-0175">Coiled coil</keyword>
<dbReference type="AlphaFoldDB" id="A0A4C2E461"/>
<evidence type="ECO:0000256" key="1">
    <source>
        <dbReference type="ARBA" id="ARBA00004123"/>
    </source>
</evidence>
<protein>
    <submittedName>
        <fullName evidence="15">Structural maintenance of chromosomes protein 6</fullName>
    </submittedName>
</protein>
<reference evidence="15 16" key="1">
    <citation type="submission" date="2019-01" db="EMBL/GenBank/DDBJ databases">
        <title>Draft Genome Sequencing of Zygosaccharomyces mellis Ca-7.</title>
        <authorList>
            <person name="Shiwa Y."/>
            <person name="Kanesaki Y."/>
            <person name="Ishige T."/>
            <person name="Mura K."/>
            <person name="Hori T."/>
            <person name="Tamura T."/>
        </authorList>
    </citation>
    <scope>NUCLEOTIDE SEQUENCE [LARGE SCALE GENOMIC DNA]</scope>
    <source>
        <strain evidence="15 16">Ca-7</strain>
    </source>
</reference>
<dbReference type="GO" id="GO:0035861">
    <property type="term" value="C:site of double-strand break"/>
    <property type="evidence" value="ECO:0007669"/>
    <property type="project" value="TreeGrafter"/>
</dbReference>
<dbReference type="GO" id="GO:0005524">
    <property type="term" value="F:ATP binding"/>
    <property type="evidence" value="ECO:0007669"/>
    <property type="project" value="UniProtKB-KW"/>
</dbReference>
<evidence type="ECO:0000256" key="4">
    <source>
        <dbReference type="ARBA" id="ARBA00022454"/>
    </source>
</evidence>
<evidence type="ECO:0000313" key="16">
    <source>
        <dbReference type="Proteomes" id="UP000301737"/>
    </source>
</evidence>
<proteinExistence type="inferred from homology"/>
<dbReference type="SUPFAM" id="SSF52540">
    <property type="entry name" value="P-loop containing nucleoside triphosphate hydrolases"/>
    <property type="match status" value="2"/>
</dbReference>
<evidence type="ECO:0000256" key="3">
    <source>
        <dbReference type="ARBA" id="ARBA00006793"/>
    </source>
</evidence>
<evidence type="ECO:0000256" key="10">
    <source>
        <dbReference type="ARBA" id="ARBA00023204"/>
    </source>
</evidence>
<dbReference type="PANTHER" id="PTHR19306:SF6">
    <property type="entry name" value="STRUCTURAL MAINTENANCE OF CHROMOSOMES PROTEIN 6"/>
    <property type="match status" value="1"/>
</dbReference>
<evidence type="ECO:0000256" key="12">
    <source>
        <dbReference type="SAM" id="Coils"/>
    </source>
</evidence>
<dbReference type="GO" id="GO:0005634">
    <property type="term" value="C:nucleus"/>
    <property type="evidence" value="ECO:0007669"/>
    <property type="project" value="UniProtKB-SubCell"/>
</dbReference>
<feature type="region of interest" description="Disordered" evidence="13">
    <location>
        <begin position="1"/>
        <end position="29"/>
    </location>
</feature>
<keyword evidence="7" id="KW-0067">ATP-binding</keyword>
<evidence type="ECO:0000256" key="8">
    <source>
        <dbReference type="ARBA" id="ARBA00023054"/>
    </source>
</evidence>